<sequence>MIICQVSGQYWKFPKEIYDSFSWIRQGKTDNERLTTSLPLTTMTVTEIKTIGKGVTSNTRFSGTTKTSFAPKLSTVIQAIGNNITTKTTKIYSKTYEHPTTSTTLMQPETTKNTDANSMWTTVTLSTQSPTTKRIQSVHTTTTSTPAEIRTQTSTILDVTTQEITETTEEPRDNHRVHDFFLSKHGKPHVKVTSNISQVSFPLCVRTIRNINCYL</sequence>
<proteinExistence type="predicted"/>
<protein>
    <submittedName>
        <fullName evidence="2">Uncharacterized protein</fullName>
    </submittedName>
</protein>
<accession>A0A8K0D2W3</accession>
<gene>
    <name evidence="2" type="ORF">ILUMI_07952</name>
</gene>
<feature type="region of interest" description="Disordered" evidence="1">
    <location>
        <begin position="125"/>
        <end position="144"/>
    </location>
</feature>
<organism evidence="2 3">
    <name type="scientific">Ignelater luminosus</name>
    <name type="common">Cucubano</name>
    <name type="synonym">Pyrophorus luminosus</name>
    <dbReference type="NCBI Taxonomy" id="2038154"/>
    <lineage>
        <taxon>Eukaryota</taxon>
        <taxon>Metazoa</taxon>
        <taxon>Ecdysozoa</taxon>
        <taxon>Arthropoda</taxon>
        <taxon>Hexapoda</taxon>
        <taxon>Insecta</taxon>
        <taxon>Pterygota</taxon>
        <taxon>Neoptera</taxon>
        <taxon>Endopterygota</taxon>
        <taxon>Coleoptera</taxon>
        <taxon>Polyphaga</taxon>
        <taxon>Elateriformia</taxon>
        <taxon>Elateroidea</taxon>
        <taxon>Elateridae</taxon>
        <taxon>Agrypninae</taxon>
        <taxon>Pyrophorini</taxon>
        <taxon>Ignelater</taxon>
    </lineage>
</organism>
<name>A0A8K0D2W3_IGNLU</name>
<feature type="compositionally biased region" description="Polar residues" evidence="1">
    <location>
        <begin position="133"/>
        <end position="144"/>
    </location>
</feature>
<keyword evidence="3" id="KW-1185">Reference proteome</keyword>
<dbReference type="EMBL" id="VTPC01003636">
    <property type="protein sequence ID" value="KAF2898224.1"/>
    <property type="molecule type" value="Genomic_DNA"/>
</dbReference>
<reference evidence="2" key="1">
    <citation type="submission" date="2019-08" db="EMBL/GenBank/DDBJ databases">
        <title>The genome of the North American firefly Photinus pyralis.</title>
        <authorList>
            <consortium name="Photinus pyralis genome working group"/>
            <person name="Fallon T.R."/>
            <person name="Sander Lower S.E."/>
            <person name="Weng J.-K."/>
        </authorList>
    </citation>
    <scope>NUCLEOTIDE SEQUENCE</scope>
    <source>
        <strain evidence="2">TRF0915ILg1</strain>
        <tissue evidence="2">Whole body</tissue>
    </source>
</reference>
<evidence type="ECO:0000313" key="2">
    <source>
        <dbReference type="EMBL" id="KAF2898224.1"/>
    </source>
</evidence>
<evidence type="ECO:0000256" key="1">
    <source>
        <dbReference type="SAM" id="MobiDB-lite"/>
    </source>
</evidence>
<dbReference type="OrthoDB" id="6723058at2759"/>
<comment type="caution">
    <text evidence="2">The sequence shown here is derived from an EMBL/GenBank/DDBJ whole genome shotgun (WGS) entry which is preliminary data.</text>
</comment>
<dbReference type="AlphaFoldDB" id="A0A8K0D2W3"/>
<dbReference type="Proteomes" id="UP000801492">
    <property type="component" value="Unassembled WGS sequence"/>
</dbReference>
<evidence type="ECO:0000313" key="3">
    <source>
        <dbReference type="Proteomes" id="UP000801492"/>
    </source>
</evidence>